<protein>
    <recommendedName>
        <fullName evidence="6">JmjC domain-containing protein</fullName>
    </recommendedName>
</protein>
<evidence type="ECO:0000256" key="4">
    <source>
        <dbReference type="ARBA" id="ARBA00023002"/>
    </source>
</evidence>
<dbReference type="SUPFAM" id="SSF51197">
    <property type="entry name" value="Clavaminate synthase-like"/>
    <property type="match status" value="1"/>
</dbReference>
<keyword evidence="2" id="KW-0479">Metal-binding</keyword>
<evidence type="ECO:0000256" key="5">
    <source>
        <dbReference type="ARBA" id="ARBA00023004"/>
    </source>
</evidence>
<dbReference type="Gene3D" id="3.40.366.30">
    <property type="entry name" value="50S ribosomal protein L16 arginine hydroxylase, Chain A, Domain 2"/>
    <property type="match status" value="1"/>
</dbReference>
<name>A0A3B0Z117_9ZZZZ</name>
<dbReference type="InterPro" id="IPR003347">
    <property type="entry name" value="JmjC_dom"/>
</dbReference>
<feature type="domain" description="JmjC" evidence="6">
    <location>
        <begin position="106"/>
        <end position="234"/>
    </location>
</feature>
<dbReference type="Pfam" id="PF08007">
    <property type="entry name" value="JmjC_2"/>
    <property type="match status" value="1"/>
</dbReference>
<dbReference type="GO" id="GO:0016706">
    <property type="term" value="F:2-oxoglutarate-dependent dioxygenase activity"/>
    <property type="evidence" value="ECO:0007669"/>
    <property type="project" value="TreeGrafter"/>
</dbReference>
<proteinExistence type="predicted"/>
<organism evidence="7">
    <name type="scientific">hydrothermal vent metagenome</name>
    <dbReference type="NCBI Taxonomy" id="652676"/>
    <lineage>
        <taxon>unclassified sequences</taxon>
        <taxon>metagenomes</taxon>
        <taxon>ecological metagenomes</taxon>
    </lineage>
</organism>
<gene>
    <name evidence="7" type="ORF">MNBD_GAMMA17-1502</name>
</gene>
<dbReference type="AlphaFoldDB" id="A0A3B0Z117"/>
<dbReference type="EMBL" id="UOFQ01000055">
    <property type="protein sequence ID" value="VAW86938.1"/>
    <property type="molecule type" value="Genomic_DNA"/>
</dbReference>
<dbReference type="PANTHER" id="PTHR13096">
    <property type="entry name" value="MINA53 MYC INDUCED NUCLEAR ANTIGEN"/>
    <property type="match status" value="1"/>
</dbReference>
<dbReference type="Gene3D" id="2.60.120.650">
    <property type="entry name" value="Cupin"/>
    <property type="match status" value="1"/>
</dbReference>
<dbReference type="PROSITE" id="PS51184">
    <property type="entry name" value="JMJC"/>
    <property type="match status" value="1"/>
</dbReference>
<evidence type="ECO:0000256" key="2">
    <source>
        <dbReference type="ARBA" id="ARBA00022723"/>
    </source>
</evidence>
<dbReference type="PANTHER" id="PTHR13096:SF8">
    <property type="entry name" value="RIBOSOMAL OXYGENASE 1"/>
    <property type="match status" value="1"/>
</dbReference>
<evidence type="ECO:0000256" key="1">
    <source>
        <dbReference type="ARBA" id="ARBA00001954"/>
    </source>
</evidence>
<dbReference type="SMART" id="SM00558">
    <property type="entry name" value="JmjC"/>
    <property type="match status" value="1"/>
</dbReference>
<dbReference type="InterPro" id="IPR039994">
    <property type="entry name" value="NO66-like"/>
</dbReference>
<accession>A0A3B0Z117</accession>
<reference evidence="7" key="1">
    <citation type="submission" date="2018-06" db="EMBL/GenBank/DDBJ databases">
        <authorList>
            <person name="Zhirakovskaya E."/>
        </authorList>
    </citation>
    <scope>NUCLEOTIDE SEQUENCE</scope>
</reference>
<dbReference type="Pfam" id="PF20514">
    <property type="entry name" value="WHD_ROXA"/>
    <property type="match status" value="1"/>
</dbReference>
<keyword evidence="3" id="KW-0223">Dioxygenase</keyword>
<keyword evidence="4" id="KW-0560">Oxidoreductase</keyword>
<dbReference type="GO" id="GO:0046872">
    <property type="term" value="F:metal ion binding"/>
    <property type="evidence" value="ECO:0007669"/>
    <property type="project" value="UniProtKB-KW"/>
</dbReference>
<comment type="cofactor">
    <cofactor evidence="1">
        <name>Fe(2+)</name>
        <dbReference type="ChEBI" id="CHEBI:29033"/>
    </cofactor>
</comment>
<sequence>MGEVSVTPFPLPLPQGMSAETFLAEYWQKKPLLIKAAFPGFKTPLSANEIAGMACEEGIESRLILERDGDTKWQLRHGPFDESVFSELPQSHWTLLIQEVHKYVPQLALLLESFRFIPNWRIDDIMVSYSPVDGSVGPHVDQYDVFLLQGLGRKRWQISTAEVCDDDLIAGIDLQILSHFEAEQSWQLEEGDMLYLPPGVIHHGVALEDSLTYSVGFRAPAECDLITSFIDYLAEERLSPEHYRDPDLTLQQHPGEISAASLQRVREIINTIPVNDDDLARWFGQVVTESKSGDRVEPNAQAITIDAFIQRFRQGEQLWRCELSRFACIEQEGSVLLFVAGSVEVLNHEVKDGLYLLCDQRIHHIAEWAELLKLPDNAALLCRLYNAGHLYFENDQG</sequence>
<dbReference type="InterPro" id="IPR046799">
    <property type="entry name" value="ROXA-like_wH"/>
</dbReference>
<evidence type="ECO:0000313" key="7">
    <source>
        <dbReference type="EMBL" id="VAW86938.1"/>
    </source>
</evidence>
<keyword evidence="5" id="KW-0408">Iron</keyword>
<evidence type="ECO:0000259" key="6">
    <source>
        <dbReference type="PROSITE" id="PS51184"/>
    </source>
</evidence>
<evidence type="ECO:0000256" key="3">
    <source>
        <dbReference type="ARBA" id="ARBA00022964"/>
    </source>
</evidence>